<dbReference type="GO" id="GO:0043138">
    <property type="term" value="F:3'-5' DNA helicase activity"/>
    <property type="evidence" value="ECO:0007669"/>
    <property type="project" value="UniProtKB-EC"/>
</dbReference>
<feature type="domain" description="UvrD-like helicase ATP-binding" evidence="10">
    <location>
        <begin position="1"/>
        <end position="471"/>
    </location>
</feature>
<dbReference type="GO" id="GO:0016887">
    <property type="term" value="F:ATP hydrolysis activity"/>
    <property type="evidence" value="ECO:0007669"/>
    <property type="project" value="RHEA"/>
</dbReference>
<evidence type="ECO:0000256" key="4">
    <source>
        <dbReference type="ARBA" id="ARBA00022840"/>
    </source>
</evidence>
<keyword evidence="13" id="KW-1185">Reference proteome</keyword>
<dbReference type="Pfam" id="PF13361">
    <property type="entry name" value="UvrD_C"/>
    <property type="match status" value="2"/>
</dbReference>
<comment type="catalytic activity">
    <reaction evidence="6">
        <text>Couples ATP hydrolysis with the unwinding of duplex DNA by translocating in the 3'-5' direction.</text>
        <dbReference type="EC" id="5.6.2.4"/>
    </reaction>
</comment>
<reference evidence="12 13" key="1">
    <citation type="submission" date="2016-01" db="EMBL/GenBank/DDBJ databases">
        <title>The draft genome sequence of Aquimarina sp. RZW4-3-2.</title>
        <authorList>
            <person name="Wang Y."/>
        </authorList>
    </citation>
    <scope>NUCLEOTIDE SEQUENCE [LARGE SCALE GENOMIC DNA]</scope>
    <source>
        <strain evidence="12 13">RZW4-3-2</strain>
    </source>
</reference>
<feature type="domain" description="UvrD-like helicase C-terminal" evidence="11">
    <location>
        <begin position="482"/>
        <end position="735"/>
    </location>
</feature>
<keyword evidence="1 9" id="KW-0547">Nucleotide-binding</keyword>
<protein>
    <recommendedName>
        <fullName evidence="7">DNA 3'-5' helicase</fullName>
        <ecNumber evidence="7">5.6.2.4</ecNumber>
    </recommendedName>
</protein>
<dbReference type="Gene3D" id="1.10.3170.10">
    <property type="entry name" value="Recbcd, chain B, domain 2"/>
    <property type="match status" value="1"/>
</dbReference>
<dbReference type="Pfam" id="PF00580">
    <property type="entry name" value="UvrD-helicase"/>
    <property type="match status" value="1"/>
</dbReference>
<evidence type="ECO:0000259" key="10">
    <source>
        <dbReference type="PROSITE" id="PS51198"/>
    </source>
</evidence>
<dbReference type="PANTHER" id="PTHR11070:SF67">
    <property type="entry name" value="DNA 3'-5' HELICASE"/>
    <property type="match status" value="1"/>
</dbReference>
<dbReference type="InterPro" id="IPR000212">
    <property type="entry name" value="DNA_helicase_UvrD/REP"/>
</dbReference>
<dbReference type="PROSITE" id="PS51217">
    <property type="entry name" value="UVRD_HELICASE_CTER"/>
    <property type="match status" value="1"/>
</dbReference>
<dbReference type="InterPro" id="IPR014017">
    <property type="entry name" value="DNA_helicase_UvrD-like_C"/>
</dbReference>
<evidence type="ECO:0000256" key="5">
    <source>
        <dbReference type="ARBA" id="ARBA00023235"/>
    </source>
</evidence>
<dbReference type="GO" id="GO:0003677">
    <property type="term" value="F:DNA binding"/>
    <property type="evidence" value="ECO:0007669"/>
    <property type="project" value="InterPro"/>
</dbReference>
<dbReference type="GO" id="GO:0000725">
    <property type="term" value="P:recombinational repair"/>
    <property type="evidence" value="ECO:0007669"/>
    <property type="project" value="TreeGrafter"/>
</dbReference>
<dbReference type="PANTHER" id="PTHR11070">
    <property type="entry name" value="UVRD / RECB / PCRA DNA HELICASE FAMILY MEMBER"/>
    <property type="match status" value="1"/>
</dbReference>
<gene>
    <name evidence="12" type="ORF">AWE51_08320</name>
</gene>
<keyword evidence="2 9" id="KW-0378">Hydrolase</keyword>
<dbReference type="STRING" id="1642818.AWE51_08320"/>
<dbReference type="PROSITE" id="PS51198">
    <property type="entry name" value="UVRD_HELICASE_ATP_BIND"/>
    <property type="match status" value="1"/>
</dbReference>
<sequence length="1050" mass="121138">MNPNIPFTIYNAAAGAGKTYTLVKAYLITVLKGEFRDSYKNILAITFTNKAVAEMKTRVLENLVAISSTDTPIKYQGLLDELVLETKIPKEKLKLKAKRTLKSILHNYAAFDIVTIDTFTHRVLRTFAYDLGIPMNFEIEMDSDALIEEAVAGVVSKIGVDKELTKLIIDFALSKLDEDKSWDITLELNKVARLLFSENDREHLNKLSKKKIADFEAFKKLLIHNSKELSKAVVSESKSLLVTINENGLATEDFTRGSIPKHFQKLAAGETAVDFKPVWKQDITNATFYGAKLEEDKKSLIDKIRPEIEETFLTTKQQLVQIQLLKNIIKNLTPLSVLNTINQELIKIKKERRILLISEFNTIISNTIKDQPAPFIYERLGERYRDYFIDEFQDTSELQWNNLIPLIDNAVSTETLSGKRGQVTIVGDAKQAIYRWRGGKAEQFIDLSFDKNPFSVQEKQVLNLPRNYRSHEEIIKFNNNFFTFLSGEFSDENHRQLYLQGNQQKVNSKKDGYVNISFIDAANAEEENEIYPEKVLESIIELLEKGYRANDICIIVRKQKEGAVLADFLSEKGLSIISSETLLINNDPQVGFIIDLLSWFTYPEDFLAKANVLHFLIDRLNIQDKHSFLQKMMIAKKDLFLLELKQLGINFDFDQLALRPLYDAVEYIVSSFNLANVSPAYIQFFLDVVFAFTQKQTDGIIGFLSYWDDKKEKLSIVAPETEEAIKIMTIHKAKGLEFPCVIYPYANIDVYREIEPKTWLNVDKDVYSGFEEVFIDYNKNISEYGSFAQKTIQERQAQLELDTFNLLYVVLTRAKEQLYIISKYELSKKGDSNPNKFSGKLIKYLQEKGDWIKDEKKYEFGNPLKPKETEVETEHKAKAIKLSRFDDVSKVYKVNIVTNSGKLWDTAQKDAIEKGNLIHELMASIYTYDDINRSIEDKFVRGEITFFEKDVLKDEIKNVVKHPKLFKYFSSENKVYNERDIIYNGRLFRPDRITIDKEGLTSIIDYKTGIYSDSHANQINEYGNILQEMGHVIENKILIYFDESVTLKYI</sequence>
<dbReference type="AlphaFoldDB" id="A0A162Z9J8"/>
<dbReference type="Gene3D" id="3.40.50.300">
    <property type="entry name" value="P-loop containing nucleotide triphosphate hydrolases"/>
    <property type="match status" value="3"/>
</dbReference>
<comment type="catalytic activity">
    <reaction evidence="8">
        <text>ATP + H2O = ADP + phosphate + H(+)</text>
        <dbReference type="Rhea" id="RHEA:13065"/>
        <dbReference type="ChEBI" id="CHEBI:15377"/>
        <dbReference type="ChEBI" id="CHEBI:15378"/>
        <dbReference type="ChEBI" id="CHEBI:30616"/>
        <dbReference type="ChEBI" id="CHEBI:43474"/>
        <dbReference type="ChEBI" id="CHEBI:456216"/>
        <dbReference type="EC" id="5.6.2.4"/>
    </reaction>
</comment>
<evidence type="ECO:0000256" key="8">
    <source>
        <dbReference type="ARBA" id="ARBA00048988"/>
    </source>
</evidence>
<proteinExistence type="predicted"/>
<dbReference type="SUPFAM" id="SSF52540">
    <property type="entry name" value="P-loop containing nucleoside triphosphate hydrolases"/>
    <property type="match status" value="1"/>
</dbReference>
<evidence type="ECO:0000259" key="11">
    <source>
        <dbReference type="PROSITE" id="PS51217"/>
    </source>
</evidence>
<accession>A0A162Z9J8</accession>
<dbReference type="RefSeq" id="WP_066315308.1">
    <property type="nucleotide sequence ID" value="NZ_LQRT01000024.1"/>
</dbReference>
<name>A0A162Z9J8_9FLAO</name>
<keyword evidence="4 9" id="KW-0067">ATP-binding</keyword>
<dbReference type="Proteomes" id="UP000076715">
    <property type="component" value="Unassembled WGS sequence"/>
</dbReference>
<dbReference type="EMBL" id="LQRT01000024">
    <property type="protein sequence ID" value="KZS39646.1"/>
    <property type="molecule type" value="Genomic_DNA"/>
</dbReference>
<evidence type="ECO:0000256" key="2">
    <source>
        <dbReference type="ARBA" id="ARBA00022801"/>
    </source>
</evidence>
<dbReference type="InterPro" id="IPR014016">
    <property type="entry name" value="UvrD-like_ATP-bd"/>
</dbReference>
<keyword evidence="5" id="KW-0413">Isomerase</keyword>
<dbReference type="InterPro" id="IPR027417">
    <property type="entry name" value="P-loop_NTPase"/>
</dbReference>
<dbReference type="GO" id="GO:0005829">
    <property type="term" value="C:cytosol"/>
    <property type="evidence" value="ECO:0007669"/>
    <property type="project" value="TreeGrafter"/>
</dbReference>
<dbReference type="EC" id="5.6.2.4" evidence="7"/>
<evidence type="ECO:0000256" key="6">
    <source>
        <dbReference type="ARBA" id="ARBA00034617"/>
    </source>
</evidence>
<evidence type="ECO:0000313" key="13">
    <source>
        <dbReference type="Proteomes" id="UP000076715"/>
    </source>
</evidence>
<evidence type="ECO:0000256" key="9">
    <source>
        <dbReference type="PROSITE-ProRule" id="PRU00560"/>
    </source>
</evidence>
<evidence type="ECO:0000256" key="1">
    <source>
        <dbReference type="ARBA" id="ARBA00022741"/>
    </source>
</evidence>
<dbReference type="OrthoDB" id="9810135at2"/>
<feature type="binding site" evidence="9">
    <location>
        <begin position="12"/>
        <end position="19"/>
    </location>
    <ligand>
        <name>ATP</name>
        <dbReference type="ChEBI" id="CHEBI:30616"/>
    </ligand>
</feature>
<dbReference type="GO" id="GO:0005524">
    <property type="term" value="F:ATP binding"/>
    <property type="evidence" value="ECO:0007669"/>
    <property type="project" value="UniProtKB-UniRule"/>
</dbReference>
<evidence type="ECO:0000256" key="7">
    <source>
        <dbReference type="ARBA" id="ARBA00034808"/>
    </source>
</evidence>
<comment type="caution">
    <text evidence="12">The sequence shown here is derived from an EMBL/GenBank/DDBJ whole genome shotgun (WGS) entry which is preliminary data.</text>
</comment>
<organism evidence="12 13">
    <name type="scientific">Aquimarina aggregata</name>
    <dbReference type="NCBI Taxonomy" id="1642818"/>
    <lineage>
        <taxon>Bacteria</taxon>
        <taxon>Pseudomonadati</taxon>
        <taxon>Bacteroidota</taxon>
        <taxon>Flavobacteriia</taxon>
        <taxon>Flavobacteriales</taxon>
        <taxon>Flavobacteriaceae</taxon>
        <taxon>Aquimarina</taxon>
    </lineage>
</organism>
<evidence type="ECO:0000256" key="3">
    <source>
        <dbReference type="ARBA" id="ARBA00022806"/>
    </source>
</evidence>
<keyword evidence="3 9" id="KW-0347">Helicase</keyword>
<evidence type="ECO:0000313" key="12">
    <source>
        <dbReference type="EMBL" id="KZS39646.1"/>
    </source>
</evidence>